<evidence type="ECO:0000256" key="4">
    <source>
        <dbReference type="SAM" id="MobiDB-lite"/>
    </source>
</evidence>
<dbReference type="InterPro" id="IPR036388">
    <property type="entry name" value="WH-like_DNA-bd_sf"/>
</dbReference>
<dbReference type="STRING" id="1123269.NX02_25555"/>
<evidence type="ECO:0000256" key="2">
    <source>
        <dbReference type="ARBA" id="ARBA00023125"/>
    </source>
</evidence>
<dbReference type="Gene3D" id="1.10.10.10">
    <property type="entry name" value="Winged helix-like DNA-binding domain superfamily/Winged helix DNA-binding domain"/>
    <property type="match status" value="1"/>
</dbReference>
<dbReference type="InterPro" id="IPR000835">
    <property type="entry name" value="HTH_MarR-typ"/>
</dbReference>
<dbReference type="Proteomes" id="UP000018851">
    <property type="component" value="Chromosome"/>
</dbReference>
<dbReference type="SUPFAM" id="SSF46785">
    <property type="entry name" value="Winged helix' DNA-binding domain"/>
    <property type="match status" value="1"/>
</dbReference>
<evidence type="ECO:0000256" key="3">
    <source>
        <dbReference type="ARBA" id="ARBA00023163"/>
    </source>
</evidence>
<evidence type="ECO:0000256" key="1">
    <source>
        <dbReference type="ARBA" id="ARBA00023015"/>
    </source>
</evidence>
<evidence type="ECO:0000313" key="6">
    <source>
        <dbReference type="EMBL" id="AHE56717.1"/>
    </source>
</evidence>
<dbReference type="GO" id="GO:0003677">
    <property type="term" value="F:DNA binding"/>
    <property type="evidence" value="ECO:0007669"/>
    <property type="project" value="UniProtKB-KW"/>
</dbReference>
<dbReference type="PRINTS" id="PR00598">
    <property type="entry name" value="HTHMARR"/>
</dbReference>
<dbReference type="PANTHER" id="PTHR35790:SF4">
    <property type="entry name" value="HTH-TYPE TRANSCRIPTIONAL REGULATOR PCHR"/>
    <property type="match status" value="1"/>
</dbReference>
<evidence type="ECO:0000313" key="7">
    <source>
        <dbReference type="Proteomes" id="UP000018851"/>
    </source>
</evidence>
<dbReference type="eggNOG" id="COG1846">
    <property type="taxonomic scope" value="Bacteria"/>
</dbReference>
<keyword evidence="3" id="KW-0804">Transcription</keyword>
<dbReference type="PATRIC" id="fig|1123269.5.peg.5012"/>
<dbReference type="InterPro" id="IPR036390">
    <property type="entry name" value="WH_DNA-bd_sf"/>
</dbReference>
<feature type="domain" description="HTH marR-type" evidence="5">
    <location>
        <begin position="7"/>
        <end position="147"/>
    </location>
</feature>
<dbReference type="EMBL" id="CP006644">
    <property type="protein sequence ID" value="AHE56717.1"/>
    <property type="molecule type" value="Genomic_DNA"/>
</dbReference>
<evidence type="ECO:0000259" key="5">
    <source>
        <dbReference type="PROSITE" id="PS50995"/>
    </source>
</evidence>
<dbReference type="OrthoDB" id="8906692at2"/>
<dbReference type="SMART" id="SM00347">
    <property type="entry name" value="HTH_MARR"/>
    <property type="match status" value="1"/>
</dbReference>
<dbReference type="RefSeq" id="WP_025294819.1">
    <property type="nucleotide sequence ID" value="NZ_CP006644.1"/>
</dbReference>
<keyword evidence="1" id="KW-0805">Transcription regulation</keyword>
<dbReference type="Pfam" id="PF12802">
    <property type="entry name" value="MarR_2"/>
    <property type="match status" value="1"/>
</dbReference>
<sequence length="186" mass="20060">MSTPASESPLLRLADFTPYQLSVTSNAVSRTIADSYEAMFGLKIPEWRLMALLGEHGSATQRDLCRLSEMDKVTVSRAAQALVTRGVIERLPSAEDRRSHALALTRAGRRLYARIVPAALGMEAAVLAVLDPREVAQLKALLARLRDRVDALRVDSNPDAPEAAPESETGVQPAGTSSVVMVPGDR</sequence>
<reference evidence="6 7" key="1">
    <citation type="submission" date="2013-07" db="EMBL/GenBank/DDBJ databases">
        <title>Completed genome of Sphingomonas sanxanigenens NX02.</title>
        <authorList>
            <person name="Ma T."/>
            <person name="Huang H."/>
            <person name="Wu M."/>
            <person name="Li X."/>
            <person name="Li G."/>
        </authorList>
    </citation>
    <scope>NUCLEOTIDE SEQUENCE [LARGE SCALE GENOMIC DNA]</scope>
    <source>
        <strain evidence="6 7">NX02</strain>
    </source>
</reference>
<dbReference type="KEGG" id="ssan:NX02_25555"/>
<dbReference type="PROSITE" id="PS50995">
    <property type="entry name" value="HTH_MARR_2"/>
    <property type="match status" value="1"/>
</dbReference>
<dbReference type="PANTHER" id="PTHR35790">
    <property type="entry name" value="HTH-TYPE TRANSCRIPTIONAL REGULATOR PCHR"/>
    <property type="match status" value="1"/>
</dbReference>
<keyword evidence="2" id="KW-0238">DNA-binding</keyword>
<dbReference type="GO" id="GO:0003700">
    <property type="term" value="F:DNA-binding transcription factor activity"/>
    <property type="evidence" value="ECO:0007669"/>
    <property type="project" value="InterPro"/>
</dbReference>
<dbReference type="HOGENOM" id="CLU_083287_8_0_5"/>
<name>W0AJI1_9SPHN</name>
<feature type="region of interest" description="Disordered" evidence="4">
    <location>
        <begin position="154"/>
        <end position="186"/>
    </location>
</feature>
<accession>W0AJI1</accession>
<proteinExistence type="predicted"/>
<dbReference type="InterPro" id="IPR052067">
    <property type="entry name" value="Metal_resp_HTH_trans_reg"/>
</dbReference>
<keyword evidence="7" id="KW-1185">Reference proteome</keyword>
<protein>
    <recommendedName>
        <fullName evidence="5">HTH marR-type domain-containing protein</fullName>
    </recommendedName>
</protein>
<dbReference type="AlphaFoldDB" id="W0AJI1"/>
<gene>
    <name evidence="6" type="ORF">NX02_25555</name>
</gene>
<organism evidence="6 7">
    <name type="scientific">Sphingomonas sanxanigenens DSM 19645 = NX02</name>
    <dbReference type="NCBI Taxonomy" id="1123269"/>
    <lineage>
        <taxon>Bacteria</taxon>
        <taxon>Pseudomonadati</taxon>
        <taxon>Pseudomonadota</taxon>
        <taxon>Alphaproteobacteria</taxon>
        <taxon>Sphingomonadales</taxon>
        <taxon>Sphingomonadaceae</taxon>
        <taxon>Sphingomonas</taxon>
    </lineage>
</organism>